<sequence>MHYSSSIPAGSRSHSFGFRAISNRAADIRLARDAHTAQRRPISVNRENSIRSVAFSDESKRTLALFSLRANEALNVVSKPTNDIVSKNRKHSACLD</sequence>
<evidence type="ECO:0000313" key="2">
    <source>
        <dbReference type="Proteomes" id="UP000299102"/>
    </source>
</evidence>
<accession>A0A4C1TVX0</accession>
<comment type="caution">
    <text evidence="1">The sequence shown here is derived from an EMBL/GenBank/DDBJ whole genome shotgun (WGS) entry which is preliminary data.</text>
</comment>
<organism evidence="1 2">
    <name type="scientific">Eumeta variegata</name>
    <name type="common">Bagworm moth</name>
    <name type="synonym">Eumeta japonica</name>
    <dbReference type="NCBI Taxonomy" id="151549"/>
    <lineage>
        <taxon>Eukaryota</taxon>
        <taxon>Metazoa</taxon>
        <taxon>Ecdysozoa</taxon>
        <taxon>Arthropoda</taxon>
        <taxon>Hexapoda</taxon>
        <taxon>Insecta</taxon>
        <taxon>Pterygota</taxon>
        <taxon>Neoptera</taxon>
        <taxon>Endopterygota</taxon>
        <taxon>Lepidoptera</taxon>
        <taxon>Glossata</taxon>
        <taxon>Ditrysia</taxon>
        <taxon>Tineoidea</taxon>
        <taxon>Psychidae</taxon>
        <taxon>Oiketicinae</taxon>
        <taxon>Eumeta</taxon>
    </lineage>
</organism>
<dbReference type="Proteomes" id="UP000299102">
    <property type="component" value="Unassembled WGS sequence"/>
</dbReference>
<keyword evidence="2" id="KW-1185">Reference proteome</keyword>
<gene>
    <name evidence="1" type="ORF">EVAR_9035_1</name>
</gene>
<reference evidence="1 2" key="1">
    <citation type="journal article" date="2019" name="Commun. Biol.">
        <title>The bagworm genome reveals a unique fibroin gene that provides high tensile strength.</title>
        <authorList>
            <person name="Kono N."/>
            <person name="Nakamura H."/>
            <person name="Ohtoshi R."/>
            <person name="Tomita M."/>
            <person name="Numata K."/>
            <person name="Arakawa K."/>
        </authorList>
    </citation>
    <scope>NUCLEOTIDE SEQUENCE [LARGE SCALE GENOMIC DNA]</scope>
</reference>
<dbReference type="EMBL" id="BGZK01000094">
    <property type="protein sequence ID" value="GBP18193.1"/>
    <property type="molecule type" value="Genomic_DNA"/>
</dbReference>
<proteinExistence type="predicted"/>
<dbReference type="AlphaFoldDB" id="A0A4C1TVX0"/>
<protein>
    <submittedName>
        <fullName evidence="1">Uncharacterized protein</fullName>
    </submittedName>
</protein>
<name>A0A4C1TVX0_EUMVA</name>
<evidence type="ECO:0000313" key="1">
    <source>
        <dbReference type="EMBL" id="GBP18193.1"/>
    </source>
</evidence>